<evidence type="ECO:0000313" key="3">
    <source>
        <dbReference type="EMBL" id="NUZ08827.1"/>
    </source>
</evidence>
<name>A0A7Y6NTC7_9BURK</name>
<accession>A0A7Y6NTC7</accession>
<dbReference type="CDD" id="cd06558">
    <property type="entry name" value="crotonase-like"/>
    <property type="match status" value="1"/>
</dbReference>
<gene>
    <name evidence="3" type="ORF">HQN59_24075</name>
</gene>
<proteinExistence type="inferred from homology"/>
<evidence type="ECO:0000256" key="1">
    <source>
        <dbReference type="ARBA" id="ARBA00005254"/>
    </source>
</evidence>
<dbReference type="PANTHER" id="PTHR11941:SF54">
    <property type="entry name" value="ENOYL-COA HYDRATASE, MITOCHONDRIAL"/>
    <property type="match status" value="1"/>
</dbReference>
<dbReference type="Pfam" id="PF00378">
    <property type="entry name" value="ECH_1"/>
    <property type="match status" value="1"/>
</dbReference>
<dbReference type="InterPro" id="IPR029045">
    <property type="entry name" value="ClpP/crotonase-like_dom_sf"/>
</dbReference>
<dbReference type="PANTHER" id="PTHR11941">
    <property type="entry name" value="ENOYL-COA HYDRATASE-RELATED"/>
    <property type="match status" value="1"/>
</dbReference>
<keyword evidence="4" id="KW-1185">Reference proteome</keyword>
<keyword evidence="3" id="KW-0413">Isomerase</keyword>
<dbReference type="InterPro" id="IPR001753">
    <property type="entry name" value="Enoyl-CoA_hydra/iso"/>
</dbReference>
<dbReference type="GO" id="GO:0016853">
    <property type="term" value="F:isomerase activity"/>
    <property type="evidence" value="ECO:0007669"/>
    <property type="project" value="UniProtKB-KW"/>
</dbReference>
<reference evidence="3 4" key="1">
    <citation type="submission" date="2020-06" db="EMBL/GenBank/DDBJ databases">
        <title>Schlegella sp. ID0723 isolated from air conditioner.</title>
        <authorList>
            <person name="Kim D.Y."/>
            <person name="Kim D.-U."/>
        </authorList>
    </citation>
    <scope>NUCLEOTIDE SEQUENCE [LARGE SCALE GENOMIC DNA]</scope>
    <source>
        <strain evidence="3 4">ID0723</strain>
    </source>
</reference>
<dbReference type="PROSITE" id="PS00166">
    <property type="entry name" value="ENOYL_COA_HYDRATASE"/>
    <property type="match status" value="1"/>
</dbReference>
<comment type="caution">
    <text evidence="3">The sequence shown here is derived from an EMBL/GenBank/DDBJ whole genome shotgun (WGS) entry which is preliminary data.</text>
</comment>
<comment type="similarity">
    <text evidence="1 2">Belongs to the enoyl-CoA hydratase/isomerase family.</text>
</comment>
<dbReference type="AlphaFoldDB" id="A0A7Y6NTC7"/>
<dbReference type="SUPFAM" id="SSF52096">
    <property type="entry name" value="ClpP/crotonase"/>
    <property type="match status" value="1"/>
</dbReference>
<sequence length="262" mass="28217">MNDTPSTPAVGVHKQGHVAIVEIRRPPHNYFDAAMIQGIADAFEALEGDAACRAIVLCSQGTAFCAGANFATRDAAPPQRSPRAVNPLYFEAIRLVACTKPVIAAVHGPAIGGGLGLALAADFRVTCAEARFSANFNRLGIHPGFGLSYMLPRLVGQQQASLLFYTGRRIAGEEAVRIGLADQLVPQPEVRSKAIELAEEIAASSPVAVQSTRSTLRAGLVEQFRLAVARESIEQNIHFETEDFQEGVRAMSERRMPRFKGH</sequence>
<dbReference type="EMBL" id="JABWMJ010000017">
    <property type="protein sequence ID" value="NUZ08827.1"/>
    <property type="molecule type" value="Genomic_DNA"/>
</dbReference>
<dbReference type="GO" id="GO:0006635">
    <property type="term" value="P:fatty acid beta-oxidation"/>
    <property type="evidence" value="ECO:0007669"/>
    <property type="project" value="TreeGrafter"/>
</dbReference>
<evidence type="ECO:0000256" key="2">
    <source>
        <dbReference type="RuleBase" id="RU003707"/>
    </source>
</evidence>
<dbReference type="InterPro" id="IPR018376">
    <property type="entry name" value="Enoyl-CoA_hyd/isom_CS"/>
</dbReference>
<dbReference type="Proteomes" id="UP000529637">
    <property type="component" value="Unassembled WGS sequence"/>
</dbReference>
<dbReference type="Gene3D" id="3.90.226.10">
    <property type="entry name" value="2-enoyl-CoA Hydratase, Chain A, domain 1"/>
    <property type="match status" value="1"/>
</dbReference>
<dbReference type="RefSeq" id="WP_176071682.1">
    <property type="nucleotide sequence ID" value="NZ_JABWMJ010000017.1"/>
</dbReference>
<protein>
    <submittedName>
        <fullName evidence="3">Enoyl-CoA hydratase/isomerase family protein</fullName>
    </submittedName>
</protein>
<organism evidence="3 4">
    <name type="scientific">Piscinibacter koreensis</name>
    <dbReference type="NCBI Taxonomy" id="2742824"/>
    <lineage>
        <taxon>Bacteria</taxon>
        <taxon>Pseudomonadati</taxon>
        <taxon>Pseudomonadota</taxon>
        <taxon>Betaproteobacteria</taxon>
        <taxon>Burkholderiales</taxon>
        <taxon>Sphaerotilaceae</taxon>
        <taxon>Piscinibacter</taxon>
    </lineage>
</organism>
<evidence type="ECO:0000313" key="4">
    <source>
        <dbReference type="Proteomes" id="UP000529637"/>
    </source>
</evidence>